<dbReference type="SUPFAM" id="SSF55846">
    <property type="entry name" value="N-acetylmuramoyl-L-alanine amidase-like"/>
    <property type="match status" value="1"/>
</dbReference>
<name>A0A1C3H733_9GAMM</name>
<dbReference type="InterPro" id="IPR006619">
    <property type="entry name" value="PGRP_domain_met/bac"/>
</dbReference>
<feature type="domain" description="Peptidoglycan recognition protein family" evidence="3">
    <location>
        <begin position="24"/>
        <end position="168"/>
    </location>
</feature>
<accession>A0A1C3H733</accession>
<dbReference type="GO" id="GO:0009253">
    <property type="term" value="P:peptidoglycan catabolic process"/>
    <property type="evidence" value="ECO:0007669"/>
    <property type="project" value="InterPro"/>
</dbReference>
<dbReference type="InterPro" id="IPR015510">
    <property type="entry name" value="PGRP"/>
</dbReference>
<dbReference type="GO" id="GO:0008270">
    <property type="term" value="F:zinc ion binding"/>
    <property type="evidence" value="ECO:0007669"/>
    <property type="project" value="InterPro"/>
</dbReference>
<gene>
    <name evidence="4" type="ORF">CHUV0807_2357</name>
</gene>
<reference evidence="5" key="1">
    <citation type="submission" date="2016-04" db="EMBL/GenBank/DDBJ databases">
        <authorList>
            <person name="Tagini F."/>
        </authorList>
    </citation>
    <scope>NUCLEOTIDE SEQUENCE [LARGE SCALE GENOMIC DNA]</scope>
    <source>
        <strain evidence="5">CHUV0807</strain>
    </source>
</reference>
<evidence type="ECO:0000313" key="5">
    <source>
        <dbReference type="Proteomes" id="UP000190837"/>
    </source>
</evidence>
<protein>
    <submittedName>
        <fullName evidence="4">Negative regulator of beta-lactamase expression</fullName>
    </submittedName>
</protein>
<dbReference type="Gene3D" id="3.40.80.10">
    <property type="entry name" value="Peptidoglycan recognition protein-like"/>
    <property type="match status" value="1"/>
</dbReference>
<sequence length="212" mass="23429">MPNLAPCGVFYCPLNRGNYKRLRARVHTAAIIHGSRTMYHIDKIVIHCAASTNGQALGSSKQSAAQVIDGWHAKRGFRRLDYNISKYNGELRHIGYHYVIDADGTVEPGRHELEMGAHVKGHNAHSIGICMVGTDHFTAAQWEALAALVRELKERYPQAHICGHRDLSPDIDGDGTVEPHEWLKICPGFTVADWLAGGMAPLPGHICEARHD</sequence>
<dbReference type="SMART" id="SM00701">
    <property type="entry name" value="PGRP"/>
    <property type="match status" value="1"/>
</dbReference>
<dbReference type="Proteomes" id="UP000190837">
    <property type="component" value="Unassembled WGS sequence"/>
</dbReference>
<dbReference type="InterPro" id="IPR002502">
    <property type="entry name" value="Amidase_domain"/>
</dbReference>
<dbReference type="PANTHER" id="PTHR11022:SF41">
    <property type="entry name" value="PEPTIDOGLYCAN-RECOGNITION PROTEIN LC-RELATED"/>
    <property type="match status" value="1"/>
</dbReference>
<evidence type="ECO:0000259" key="3">
    <source>
        <dbReference type="SMART" id="SM00701"/>
    </source>
</evidence>
<evidence type="ECO:0000259" key="2">
    <source>
        <dbReference type="SMART" id="SM00644"/>
    </source>
</evidence>
<dbReference type="InterPro" id="IPR018247">
    <property type="entry name" value="EF_Hand_1_Ca_BS"/>
</dbReference>
<dbReference type="EMBL" id="FKLO01000080">
    <property type="protein sequence ID" value="SAM71660.1"/>
    <property type="molecule type" value="Genomic_DNA"/>
</dbReference>
<dbReference type="AlphaFoldDB" id="A0A1C3H733"/>
<dbReference type="GO" id="GO:0008745">
    <property type="term" value="F:N-acetylmuramoyl-L-alanine amidase activity"/>
    <property type="evidence" value="ECO:0007669"/>
    <property type="project" value="InterPro"/>
</dbReference>
<dbReference type="CDD" id="cd06583">
    <property type="entry name" value="PGRP"/>
    <property type="match status" value="1"/>
</dbReference>
<dbReference type="SMART" id="SM00644">
    <property type="entry name" value="Ami_2"/>
    <property type="match status" value="1"/>
</dbReference>
<dbReference type="PANTHER" id="PTHR11022">
    <property type="entry name" value="PEPTIDOGLYCAN RECOGNITION PROTEIN"/>
    <property type="match status" value="1"/>
</dbReference>
<comment type="similarity">
    <text evidence="1">Belongs to the N-acetylmuramoyl-L-alanine amidase 2 family.</text>
</comment>
<feature type="domain" description="N-acetylmuramoyl-L-alanine amidase" evidence="2">
    <location>
        <begin position="29"/>
        <end position="176"/>
    </location>
</feature>
<dbReference type="InterPro" id="IPR036505">
    <property type="entry name" value="Amidase/PGRP_sf"/>
</dbReference>
<evidence type="ECO:0000256" key="1">
    <source>
        <dbReference type="ARBA" id="ARBA00007553"/>
    </source>
</evidence>
<dbReference type="Pfam" id="PF01510">
    <property type="entry name" value="Amidase_2"/>
    <property type="match status" value="1"/>
</dbReference>
<evidence type="ECO:0000313" key="4">
    <source>
        <dbReference type="EMBL" id="SAM71660.1"/>
    </source>
</evidence>
<proteinExistence type="inferred from homology"/>
<organism evidence="4 5">
    <name type="scientific">Cardiobacterium hominis</name>
    <dbReference type="NCBI Taxonomy" id="2718"/>
    <lineage>
        <taxon>Bacteria</taxon>
        <taxon>Pseudomonadati</taxon>
        <taxon>Pseudomonadota</taxon>
        <taxon>Gammaproteobacteria</taxon>
        <taxon>Cardiobacteriales</taxon>
        <taxon>Cardiobacteriaceae</taxon>
        <taxon>Cardiobacterium</taxon>
    </lineage>
</organism>
<dbReference type="PROSITE" id="PS00018">
    <property type="entry name" value="EF_HAND_1"/>
    <property type="match status" value="1"/>
</dbReference>